<dbReference type="InterPro" id="IPR036397">
    <property type="entry name" value="RNaseH_sf"/>
</dbReference>
<dbReference type="InterPro" id="IPR012337">
    <property type="entry name" value="RNaseH-like_sf"/>
</dbReference>
<dbReference type="GO" id="GO:0003676">
    <property type="term" value="F:nucleic acid binding"/>
    <property type="evidence" value="ECO:0007669"/>
    <property type="project" value="InterPro"/>
</dbReference>
<organism evidence="1 2">
    <name type="scientific">Nosema granulosis</name>
    <dbReference type="NCBI Taxonomy" id="83296"/>
    <lineage>
        <taxon>Eukaryota</taxon>
        <taxon>Fungi</taxon>
        <taxon>Fungi incertae sedis</taxon>
        <taxon>Microsporidia</taxon>
        <taxon>Nosematidae</taxon>
        <taxon>Nosema</taxon>
    </lineage>
</organism>
<sequence>MGWQRTNQTLVGKLAKLVDGKWQELNEFLPYAIYAYRVSPRKMTKASPFELLYGRRANNMCDKFNDEPIQEENGLLVERLNYLREKLINEEKKIREIEIGKVKRGRAVNDIEVGEYVRRRKLESERENKLDYKFDGV</sequence>
<dbReference type="EMBL" id="SBJO01000337">
    <property type="protein sequence ID" value="KAF9761436.1"/>
    <property type="molecule type" value="Genomic_DNA"/>
</dbReference>
<dbReference type="OrthoDB" id="413122at2759"/>
<proteinExistence type="predicted"/>
<dbReference type="SUPFAM" id="SSF53098">
    <property type="entry name" value="Ribonuclease H-like"/>
    <property type="match status" value="1"/>
</dbReference>
<dbReference type="Gene3D" id="3.30.420.10">
    <property type="entry name" value="Ribonuclease H-like superfamily/Ribonuclease H"/>
    <property type="match status" value="1"/>
</dbReference>
<gene>
    <name evidence="1" type="ORF">NGRA_2654</name>
</gene>
<keyword evidence="2" id="KW-1185">Reference proteome</keyword>
<evidence type="ECO:0000313" key="2">
    <source>
        <dbReference type="Proteomes" id="UP000740883"/>
    </source>
</evidence>
<comment type="caution">
    <text evidence="1">The sequence shown here is derived from an EMBL/GenBank/DDBJ whole genome shotgun (WGS) entry which is preliminary data.</text>
</comment>
<evidence type="ECO:0000313" key="1">
    <source>
        <dbReference type="EMBL" id="KAF9761436.1"/>
    </source>
</evidence>
<accession>A0A9P6KXH9</accession>
<protein>
    <submittedName>
        <fullName evidence="1">Uncharacterized protein</fullName>
    </submittedName>
</protein>
<dbReference type="AlphaFoldDB" id="A0A9P6KXH9"/>
<name>A0A9P6KXH9_9MICR</name>
<dbReference type="Proteomes" id="UP000740883">
    <property type="component" value="Unassembled WGS sequence"/>
</dbReference>
<reference evidence="1 2" key="1">
    <citation type="journal article" date="2020" name="Genome Biol. Evol.">
        <title>Comparative genomics of strictly vertically transmitted, feminizing microsporidia endosymbionts of amphipod crustaceans.</title>
        <authorList>
            <person name="Cormier A."/>
            <person name="Chebbi M.A."/>
            <person name="Giraud I."/>
            <person name="Wattier R."/>
            <person name="Teixeira M."/>
            <person name="Gilbert C."/>
            <person name="Rigaud T."/>
            <person name="Cordaux R."/>
        </authorList>
    </citation>
    <scope>NUCLEOTIDE SEQUENCE [LARGE SCALE GENOMIC DNA]</scope>
    <source>
        <strain evidence="1 2">Ou3-Ou53</strain>
    </source>
</reference>